<dbReference type="SUPFAM" id="SSF46934">
    <property type="entry name" value="UBA-like"/>
    <property type="match status" value="1"/>
</dbReference>
<dbReference type="Pfam" id="PF16158">
    <property type="entry name" value="N_BRCA1_IG"/>
    <property type="match status" value="1"/>
</dbReference>
<comment type="caution">
    <text evidence="3">The sequence shown here is derived from an EMBL/GenBank/DDBJ whole genome shotgun (WGS) entry which is preliminary data.</text>
</comment>
<feature type="compositionally biased region" description="Polar residues" evidence="1">
    <location>
        <begin position="204"/>
        <end position="224"/>
    </location>
</feature>
<dbReference type="InterPro" id="IPR009060">
    <property type="entry name" value="UBA-like_sf"/>
</dbReference>
<feature type="region of interest" description="Disordered" evidence="1">
    <location>
        <begin position="204"/>
        <end position="233"/>
    </location>
</feature>
<dbReference type="InterPro" id="IPR013783">
    <property type="entry name" value="Ig-like_fold"/>
</dbReference>
<reference evidence="3" key="1">
    <citation type="submission" date="2022-07" db="EMBL/GenBank/DDBJ databases">
        <authorList>
            <person name="Trinca V."/>
            <person name="Uliana J.V.C."/>
            <person name="Torres T.T."/>
            <person name="Ward R.J."/>
            <person name="Monesi N."/>
        </authorList>
    </citation>
    <scope>NUCLEOTIDE SEQUENCE</scope>
    <source>
        <strain evidence="3">HSMRA1968</strain>
        <tissue evidence="3">Whole embryos</tissue>
    </source>
</reference>
<name>A0A9Q0RZS0_9DIPT</name>
<keyword evidence="4" id="KW-1185">Reference proteome</keyword>
<gene>
    <name evidence="3" type="primary">Ilrun</name>
    <name evidence="3" type="ORF">Bhyg_10911</name>
</gene>
<dbReference type="GO" id="GO:0000407">
    <property type="term" value="C:phagophore assembly site"/>
    <property type="evidence" value="ECO:0007669"/>
    <property type="project" value="TreeGrafter"/>
</dbReference>
<dbReference type="GO" id="GO:0016236">
    <property type="term" value="P:macroautophagy"/>
    <property type="evidence" value="ECO:0007669"/>
    <property type="project" value="TreeGrafter"/>
</dbReference>
<dbReference type="PANTHER" id="PTHR20930">
    <property type="entry name" value="OVARIAN CARCINOMA ANTIGEN CA125-RELATED"/>
    <property type="match status" value="1"/>
</dbReference>
<dbReference type="PANTHER" id="PTHR20930:SF0">
    <property type="entry name" value="PROTEIN ILRUN"/>
    <property type="match status" value="1"/>
</dbReference>
<dbReference type="Pfam" id="PF14555">
    <property type="entry name" value="UBA_4"/>
    <property type="match status" value="1"/>
</dbReference>
<organism evidence="3 4">
    <name type="scientific">Pseudolycoriella hygida</name>
    <dbReference type="NCBI Taxonomy" id="35572"/>
    <lineage>
        <taxon>Eukaryota</taxon>
        <taxon>Metazoa</taxon>
        <taxon>Ecdysozoa</taxon>
        <taxon>Arthropoda</taxon>
        <taxon>Hexapoda</taxon>
        <taxon>Insecta</taxon>
        <taxon>Pterygota</taxon>
        <taxon>Neoptera</taxon>
        <taxon>Endopterygota</taxon>
        <taxon>Diptera</taxon>
        <taxon>Nematocera</taxon>
        <taxon>Sciaroidea</taxon>
        <taxon>Sciaridae</taxon>
        <taxon>Pseudolycoriella</taxon>
    </lineage>
</organism>
<sequence length="233" mass="25976">MDIDENSGQGPPPSQGGDIDTSFLQQFSCLGTTDHDELILQLQRVLGNQLNYTTARFFLDMNNWNLQAAVGCYFDFNSGQKLPSMRVVEDITFGYNEAVPPSTNFIQSWRIQNSGDEDWPNGCFLKCTNHSQPDTPVTSLRAGEQTVISVTLVSPNYAQTFQTKWRMCTSYGNYFGEAMWSIVQVKESGTLALTQQLMALRTSNLGNNTNQSDAESMEDAQNTAPAYFNAENK</sequence>
<dbReference type="GO" id="GO:0043130">
    <property type="term" value="F:ubiquitin binding"/>
    <property type="evidence" value="ECO:0007669"/>
    <property type="project" value="TreeGrafter"/>
</dbReference>
<accession>A0A9Q0RZS0</accession>
<evidence type="ECO:0000313" key="4">
    <source>
        <dbReference type="Proteomes" id="UP001151699"/>
    </source>
</evidence>
<proteinExistence type="predicted"/>
<dbReference type="Gene3D" id="1.10.8.10">
    <property type="entry name" value="DNA helicase RuvA subunit, C-terminal domain"/>
    <property type="match status" value="1"/>
</dbReference>
<dbReference type="Gene3D" id="2.60.40.10">
    <property type="entry name" value="Immunoglobulins"/>
    <property type="match status" value="1"/>
</dbReference>
<feature type="domain" description="Nbr1 FW" evidence="2">
    <location>
        <begin position="96"/>
        <end position="185"/>
    </location>
</feature>
<evidence type="ECO:0000256" key="1">
    <source>
        <dbReference type="SAM" id="MobiDB-lite"/>
    </source>
</evidence>
<dbReference type="OrthoDB" id="661148at2759"/>
<dbReference type="EMBL" id="WJQU01000003">
    <property type="protein sequence ID" value="KAJ6638178.1"/>
    <property type="molecule type" value="Genomic_DNA"/>
</dbReference>
<dbReference type="CDD" id="cd14349">
    <property type="entry name" value="UBA_CF106"/>
    <property type="match status" value="1"/>
</dbReference>
<dbReference type="Proteomes" id="UP001151699">
    <property type="component" value="Chromosome X"/>
</dbReference>
<protein>
    <submittedName>
        <fullName evidence="3">Protein ILRUN</fullName>
    </submittedName>
</protein>
<dbReference type="InterPro" id="IPR039517">
    <property type="entry name" value="C6orf106_UBA-like"/>
</dbReference>
<dbReference type="AlphaFoldDB" id="A0A9Q0RZS0"/>
<evidence type="ECO:0000313" key="3">
    <source>
        <dbReference type="EMBL" id="KAJ6638178.1"/>
    </source>
</evidence>
<dbReference type="InterPro" id="IPR032350">
    <property type="entry name" value="Nbr1_FW"/>
</dbReference>
<evidence type="ECO:0000259" key="2">
    <source>
        <dbReference type="Pfam" id="PF16158"/>
    </source>
</evidence>
<dbReference type="CDD" id="cd14947">
    <property type="entry name" value="NBR1_like"/>
    <property type="match status" value="1"/>
</dbReference>